<evidence type="ECO:0000256" key="4">
    <source>
        <dbReference type="RuleBase" id="RU000639"/>
    </source>
</evidence>
<reference evidence="7 8" key="1">
    <citation type="submission" date="2017-02" db="EMBL/GenBank/DDBJ databases">
        <title>The new phylogeny of genus Mycobacterium.</title>
        <authorList>
            <person name="Tortoli E."/>
            <person name="Trovato A."/>
            <person name="Cirillo D.M."/>
        </authorList>
    </citation>
    <scope>NUCLEOTIDE SEQUENCE [LARGE SCALE GENOMIC DNA]</scope>
    <source>
        <strain evidence="7 8">DSM 44049</strain>
    </source>
</reference>
<comment type="subunit">
    <text evidence="3">Homodimer.</text>
</comment>
<dbReference type="PRINTS" id="PR00773">
    <property type="entry name" value="GRPEPROTEIN"/>
</dbReference>
<dbReference type="HAMAP" id="MF_01151">
    <property type="entry name" value="GrpE"/>
    <property type="match status" value="1"/>
</dbReference>
<dbReference type="NCBIfam" id="NF010761">
    <property type="entry name" value="PRK14164.1"/>
    <property type="match status" value="1"/>
</dbReference>
<dbReference type="GO" id="GO:0051082">
    <property type="term" value="F:unfolded protein binding"/>
    <property type="evidence" value="ECO:0007669"/>
    <property type="project" value="TreeGrafter"/>
</dbReference>
<feature type="region of interest" description="Disordered" evidence="6">
    <location>
        <begin position="1"/>
        <end position="59"/>
    </location>
</feature>
<evidence type="ECO:0000256" key="2">
    <source>
        <dbReference type="ARBA" id="ARBA00023186"/>
    </source>
</evidence>
<proteinExistence type="inferred from homology"/>
<dbReference type="SUPFAM" id="SSF51064">
    <property type="entry name" value="Head domain of nucleotide exchange factor GrpE"/>
    <property type="match status" value="1"/>
</dbReference>
<dbReference type="CDD" id="cd00446">
    <property type="entry name" value="GrpE"/>
    <property type="match status" value="1"/>
</dbReference>
<name>A0A1E3SD05_MYCIE</name>
<dbReference type="PROSITE" id="PS01071">
    <property type="entry name" value="GRPE"/>
    <property type="match status" value="1"/>
</dbReference>
<comment type="caution">
    <text evidence="7">The sequence shown here is derived from an EMBL/GenBank/DDBJ whole genome shotgun (WGS) entry which is preliminary data.</text>
</comment>
<dbReference type="InterPro" id="IPR013805">
    <property type="entry name" value="GrpE_CC"/>
</dbReference>
<dbReference type="Gene3D" id="2.30.22.10">
    <property type="entry name" value="Head domain of nucleotide exchange factor GrpE"/>
    <property type="match status" value="1"/>
</dbReference>
<organism evidence="7 8">
    <name type="scientific">Mycobacterium intermedium</name>
    <dbReference type="NCBI Taxonomy" id="28445"/>
    <lineage>
        <taxon>Bacteria</taxon>
        <taxon>Bacillati</taxon>
        <taxon>Actinomycetota</taxon>
        <taxon>Actinomycetes</taxon>
        <taxon>Mycobacteriales</taxon>
        <taxon>Mycobacteriaceae</taxon>
        <taxon>Mycobacterium</taxon>
        <taxon>Mycobacterium simiae complex</taxon>
    </lineage>
</organism>
<dbReference type="InterPro" id="IPR009012">
    <property type="entry name" value="GrpE_head"/>
</dbReference>
<keyword evidence="3 4" id="KW-0346">Stress response</keyword>
<feature type="region of interest" description="Disordered" evidence="6">
    <location>
        <begin position="195"/>
        <end position="230"/>
    </location>
</feature>
<dbReference type="GO" id="GO:0005737">
    <property type="term" value="C:cytoplasm"/>
    <property type="evidence" value="ECO:0007669"/>
    <property type="project" value="UniProtKB-SubCell"/>
</dbReference>
<keyword evidence="2 3" id="KW-0143">Chaperone</keyword>
<dbReference type="STRING" id="28445.BHQ20_14920"/>
<evidence type="ECO:0000313" key="8">
    <source>
        <dbReference type="Proteomes" id="UP000192739"/>
    </source>
</evidence>
<dbReference type="GO" id="GO:0051087">
    <property type="term" value="F:protein-folding chaperone binding"/>
    <property type="evidence" value="ECO:0007669"/>
    <property type="project" value="InterPro"/>
</dbReference>
<protein>
    <recommendedName>
        <fullName evidence="3 4">Protein GrpE</fullName>
    </recommendedName>
    <alternativeName>
        <fullName evidence="3">HSP-70 cofactor</fullName>
    </alternativeName>
</protein>
<dbReference type="GO" id="GO:0042803">
    <property type="term" value="F:protein homodimerization activity"/>
    <property type="evidence" value="ECO:0007669"/>
    <property type="project" value="InterPro"/>
</dbReference>
<dbReference type="InterPro" id="IPR000740">
    <property type="entry name" value="GrpE"/>
</dbReference>
<evidence type="ECO:0000256" key="5">
    <source>
        <dbReference type="RuleBase" id="RU004478"/>
    </source>
</evidence>
<dbReference type="GO" id="GO:0006457">
    <property type="term" value="P:protein folding"/>
    <property type="evidence" value="ECO:0007669"/>
    <property type="project" value="InterPro"/>
</dbReference>
<evidence type="ECO:0000256" key="3">
    <source>
        <dbReference type="HAMAP-Rule" id="MF_01151"/>
    </source>
</evidence>
<comment type="function">
    <text evidence="3 4">Participates actively in the response to hyperosmotic and heat shock by preventing the aggregation of stress-denatured proteins, in association with DnaK and GrpE. It is the nucleotide exchange factor for DnaK and may function as a thermosensor. Unfolded proteins bind initially to DnaJ; upon interaction with the DnaJ-bound protein, DnaK hydrolyzes its bound ATP, resulting in the formation of a stable complex. GrpE releases ADP from DnaK; ATP binding to DnaK triggers the release of the substrate protein, thus completing the reaction cycle. Several rounds of ATP-dependent interactions between DnaJ, DnaK and GrpE are required for fully efficient folding.</text>
</comment>
<dbReference type="AlphaFoldDB" id="A0A1E3SD05"/>
<dbReference type="SUPFAM" id="SSF58014">
    <property type="entry name" value="Coiled-coil domain of nucleotide exchange factor GrpE"/>
    <property type="match status" value="1"/>
</dbReference>
<feature type="compositionally biased region" description="Basic and acidic residues" evidence="6">
    <location>
        <begin position="221"/>
        <end position="230"/>
    </location>
</feature>
<dbReference type="NCBIfam" id="NF010740">
    <property type="entry name" value="PRK14142.1"/>
    <property type="match status" value="1"/>
</dbReference>
<comment type="similarity">
    <text evidence="1 3 5">Belongs to the GrpE family.</text>
</comment>
<sequence>MTGGNETPHDGQQEPVTVTDKRRIDPQTGEVRQTPPGNSPGGKAAGEFAGETPEEADKAAELVRDLQRVQADFANYRKRALRDQQAAADRAKATVVSQLLGVLDDLDRARKHGDLESGPLKSVADKLASALSGLGLKPFGAEGEDFDPALHEAVQHEGDGGPNSRPVIGTVMRQGYRLGEQVLRHALVGVVDTVDTPSGEAEKAPAVDPFEQILESEQADSGDKDSGSGE</sequence>
<dbReference type="EMBL" id="MVHT01000041">
    <property type="protein sequence ID" value="ORB02943.1"/>
    <property type="molecule type" value="Genomic_DNA"/>
</dbReference>
<keyword evidence="3" id="KW-0963">Cytoplasm</keyword>
<dbReference type="RefSeq" id="WP_069419923.1">
    <property type="nucleotide sequence ID" value="NZ_CBCRZH010000116.1"/>
</dbReference>
<dbReference type="Proteomes" id="UP000192739">
    <property type="component" value="Unassembled WGS sequence"/>
</dbReference>
<evidence type="ECO:0000313" key="7">
    <source>
        <dbReference type="EMBL" id="ORB02943.1"/>
    </source>
</evidence>
<dbReference type="OrthoDB" id="5191115at2"/>
<keyword evidence="8" id="KW-1185">Reference proteome</keyword>
<gene>
    <name evidence="3" type="primary">grpE</name>
    <name evidence="7" type="ORF">BST27_15895</name>
</gene>
<dbReference type="GO" id="GO:0000774">
    <property type="term" value="F:adenyl-nucleotide exchange factor activity"/>
    <property type="evidence" value="ECO:0007669"/>
    <property type="project" value="InterPro"/>
</dbReference>
<evidence type="ECO:0000256" key="1">
    <source>
        <dbReference type="ARBA" id="ARBA00009054"/>
    </source>
</evidence>
<dbReference type="PANTHER" id="PTHR21237:SF23">
    <property type="entry name" value="GRPE PROTEIN HOMOLOG, MITOCHONDRIAL"/>
    <property type="match status" value="1"/>
</dbReference>
<dbReference type="Pfam" id="PF01025">
    <property type="entry name" value="GrpE"/>
    <property type="match status" value="1"/>
</dbReference>
<evidence type="ECO:0000256" key="6">
    <source>
        <dbReference type="SAM" id="MobiDB-lite"/>
    </source>
</evidence>
<comment type="subcellular location">
    <subcellularLocation>
        <location evidence="3">Cytoplasm</location>
    </subcellularLocation>
</comment>
<dbReference type="Gene3D" id="3.90.20.20">
    <property type="match status" value="1"/>
</dbReference>
<dbReference type="PANTHER" id="PTHR21237">
    <property type="entry name" value="GRPE PROTEIN"/>
    <property type="match status" value="1"/>
</dbReference>
<accession>A0A1E3SD05</accession>